<feature type="compositionally biased region" description="Basic and acidic residues" evidence="1">
    <location>
        <begin position="1"/>
        <end position="10"/>
    </location>
</feature>
<comment type="caution">
    <text evidence="2">The sequence shown here is derived from an EMBL/GenBank/DDBJ whole genome shotgun (WGS) entry which is preliminary data.</text>
</comment>
<name>A0A1V5M5Z7_UNCT6</name>
<dbReference type="AlphaFoldDB" id="A0A1V5M5Z7"/>
<accession>A0A1V5M5Z7</accession>
<dbReference type="EMBL" id="MWAK01000484">
    <property type="protein sequence ID" value="OPZ88575.1"/>
    <property type="molecule type" value="Genomic_DNA"/>
</dbReference>
<evidence type="ECO:0000256" key="1">
    <source>
        <dbReference type="SAM" id="MobiDB-lite"/>
    </source>
</evidence>
<feature type="region of interest" description="Disordered" evidence="1">
    <location>
        <begin position="1"/>
        <end position="21"/>
    </location>
</feature>
<reference evidence="2" key="1">
    <citation type="submission" date="2017-02" db="EMBL/GenBank/DDBJ databases">
        <title>Delving into the versatile metabolic prowess of the omnipresent phylum Bacteroidetes.</title>
        <authorList>
            <person name="Nobu M.K."/>
            <person name="Mei R."/>
            <person name="Narihiro T."/>
            <person name="Kuroda K."/>
            <person name="Liu W.-T."/>
        </authorList>
    </citation>
    <scope>NUCLEOTIDE SEQUENCE</scope>
    <source>
        <strain evidence="2">ADurb.Bin417</strain>
    </source>
</reference>
<evidence type="ECO:0000313" key="2">
    <source>
        <dbReference type="EMBL" id="OPZ88575.1"/>
    </source>
</evidence>
<organism evidence="2">
    <name type="scientific">candidate division TA06 bacterium ADurb.Bin417</name>
    <dbReference type="NCBI Taxonomy" id="1852828"/>
    <lineage>
        <taxon>Bacteria</taxon>
        <taxon>Bacteria division TA06</taxon>
    </lineage>
</organism>
<dbReference type="Proteomes" id="UP000485484">
    <property type="component" value="Unassembled WGS sequence"/>
</dbReference>
<proteinExistence type="predicted"/>
<gene>
    <name evidence="2" type="ORF">BWY73_01645</name>
</gene>
<sequence>MTEAETRPAAERAAFSWNPSIAGTKSEDTIIIDGEKLPEVVSADPAWPVLEVETGPARPDILIR</sequence>
<protein>
    <submittedName>
        <fullName evidence="2">Uncharacterized protein</fullName>
    </submittedName>
</protein>